<name>A0A251U0E6_HELAN</name>
<evidence type="ECO:0000313" key="3">
    <source>
        <dbReference type="Proteomes" id="UP000215914"/>
    </source>
</evidence>
<evidence type="ECO:0000313" key="1">
    <source>
        <dbReference type="EMBL" id="KAF5793291.1"/>
    </source>
</evidence>
<dbReference type="PANTHER" id="PTHR33265">
    <property type="entry name" value="AVR9/CF-9 RAPIDLY ELICITED PROTEIN-RELATED"/>
    <property type="match status" value="1"/>
</dbReference>
<dbReference type="Pfam" id="PF05553">
    <property type="entry name" value="DUF761"/>
    <property type="match status" value="1"/>
</dbReference>
<dbReference type="EMBL" id="CM007898">
    <property type="protein sequence ID" value="OTG16845.1"/>
    <property type="molecule type" value="Genomic_DNA"/>
</dbReference>
<dbReference type="OMA" id="ALFPFKI"/>
<dbReference type="InterPro" id="IPR008480">
    <property type="entry name" value="DUF761_pln"/>
</dbReference>
<dbReference type="AlphaFoldDB" id="A0A251U0E6"/>
<dbReference type="Gramene" id="mRNA:HanXRQr2_Chr09g0415801">
    <property type="protein sequence ID" value="CDS:HanXRQr2_Chr09g0415801.1"/>
    <property type="gene ID" value="HanXRQr2_Chr09g0415801"/>
</dbReference>
<dbReference type="InParanoid" id="A0A251U0E6"/>
<proteinExistence type="predicted"/>
<dbReference type="FunCoup" id="A0A251U0E6">
    <property type="interactions" value="923"/>
</dbReference>
<reference evidence="1" key="3">
    <citation type="submission" date="2020-06" db="EMBL/GenBank/DDBJ databases">
        <title>Helianthus annuus Genome sequencing and assembly Release 2.</title>
        <authorList>
            <person name="Gouzy J."/>
            <person name="Langlade N."/>
            <person name="Munos S."/>
        </authorList>
    </citation>
    <scope>NUCLEOTIDE SEQUENCE</scope>
    <source>
        <tissue evidence="1">Leaves</tissue>
    </source>
</reference>
<reference evidence="2" key="2">
    <citation type="submission" date="2017-02" db="EMBL/GenBank/DDBJ databases">
        <title>Sunflower complete genome.</title>
        <authorList>
            <person name="Langlade N."/>
            <person name="Munos S."/>
        </authorList>
    </citation>
    <scope>NUCLEOTIDE SEQUENCE [LARGE SCALE GENOMIC DNA]</scope>
    <source>
        <tissue evidence="2">Leaves</tissue>
    </source>
</reference>
<reference evidence="1 3" key="1">
    <citation type="journal article" date="2017" name="Nature">
        <title>The sunflower genome provides insights into oil metabolism, flowering and Asterid evolution.</title>
        <authorList>
            <person name="Badouin H."/>
            <person name="Gouzy J."/>
            <person name="Grassa C.J."/>
            <person name="Murat F."/>
            <person name="Staton S.E."/>
            <person name="Cottret L."/>
            <person name="Lelandais-Briere C."/>
            <person name="Owens G.L."/>
            <person name="Carrere S."/>
            <person name="Mayjonade B."/>
            <person name="Legrand L."/>
            <person name="Gill N."/>
            <person name="Kane N.C."/>
            <person name="Bowers J.E."/>
            <person name="Hubner S."/>
            <person name="Bellec A."/>
            <person name="Berard A."/>
            <person name="Berges H."/>
            <person name="Blanchet N."/>
            <person name="Boniface M.C."/>
            <person name="Brunel D."/>
            <person name="Catrice O."/>
            <person name="Chaidir N."/>
            <person name="Claudel C."/>
            <person name="Donnadieu C."/>
            <person name="Faraut T."/>
            <person name="Fievet G."/>
            <person name="Helmstetter N."/>
            <person name="King M."/>
            <person name="Knapp S.J."/>
            <person name="Lai Z."/>
            <person name="Le Paslier M.C."/>
            <person name="Lippi Y."/>
            <person name="Lorenzon L."/>
            <person name="Mandel J.R."/>
            <person name="Marage G."/>
            <person name="Marchand G."/>
            <person name="Marquand E."/>
            <person name="Bret-Mestries E."/>
            <person name="Morien E."/>
            <person name="Nambeesan S."/>
            <person name="Nguyen T."/>
            <person name="Pegot-Espagnet P."/>
            <person name="Pouilly N."/>
            <person name="Raftis F."/>
            <person name="Sallet E."/>
            <person name="Schiex T."/>
            <person name="Thomas J."/>
            <person name="Vandecasteele C."/>
            <person name="Vares D."/>
            <person name="Vear F."/>
            <person name="Vautrin S."/>
            <person name="Crespi M."/>
            <person name="Mangin B."/>
            <person name="Burke J.M."/>
            <person name="Salse J."/>
            <person name="Munos S."/>
            <person name="Vincourt P."/>
            <person name="Rieseberg L.H."/>
            <person name="Langlade N.B."/>
        </authorList>
    </citation>
    <scope>NUCLEOTIDE SEQUENCE [LARGE SCALE GENOMIC DNA]</scope>
    <source>
        <strain evidence="3">cv. SF193</strain>
        <tissue evidence="1">Leaves</tissue>
    </source>
</reference>
<organism evidence="2 3">
    <name type="scientific">Helianthus annuus</name>
    <name type="common">Common sunflower</name>
    <dbReference type="NCBI Taxonomy" id="4232"/>
    <lineage>
        <taxon>Eukaryota</taxon>
        <taxon>Viridiplantae</taxon>
        <taxon>Streptophyta</taxon>
        <taxon>Embryophyta</taxon>
        <taxon>Tracheophyta</taxon>
        <taxon>Spermatophyta</taxon>
        <taxon>Magnoliopsida</taxon>
        <taxon>eudicotyledons</taxon>
        <taxon>Gunneridae</taxon>
        <taxon>Pentapetalae</taxon>
        <taxon>asterids</taxon>
        <taxon>campanulids</taxon>
        <taxon>Asterales</taxon>
        <taxon>Asteraceae</taxon>
        <taxon>Asteroideae</taxon>
        <taxon>Heliantheae alliance</taxon>
        <taxon>Heliantheae</taxon>
        <taxon>Helianthus</taxon>
    </lineage>
</organism>
<gene>
    <name evidence="2" type="ORF">HannXRQ_Chr09g0275831</name>
    <name evidence="1" type="ORF">HanXRQr2_Chr09g0415801</name>
</gene>
<evidence type="ECO:0000313" key="2">
    <source>
        <dbReference type="EMBL" id="OTG16845.1"/>
    </source>
</evidence>
<dbReference type="PANTHER" id="PTHR33265:SF8">
    <property type="entry name" value="AVR9_CF-9 RAPIDLY ELICITED PROTEIN 146"/>
    <property type="match status" value="1"/>
</dbReference>
<dbReference type="Proteomes" id="UP000215914">
    <property type="component" value="Chromosome 9"/>
</dbReference>
<sequence length="202" mass="22960">MDQNLPVLPKKVWSVLRLFYDMLRKGISKNKIWLDLNMMMKRAKIAGKALQNLLFHHHHTWAAFAVNRPSTPPHLSYPNPSPPPGEYEFSCTTSPVTKFSIFPFQKKHHSGNIVQPKAELDIKGFNAAVLQALEMIHSETASPALPGFGRSPVVRQLRVTDSPFPVSNVEEDNRVDEAAEQFINRFYNDLRRQKQICGGENV</sequence>
<accession>A0A251U0E6</accession>
<keyword evidence="3" id="KW-1185">Reference proteome</keyword>
<evidence type="ECO:0008006" key="4">
    <source>
        <dbReference type="Google" id="ProtNLM"/>
    </source>
</evidence>
<protein>
    <recommendedName>
        <fullName evidence="4">Avr9/Cf-9 rapidly elicited protein 146</fullName>
    </recommendedName>
</protein>
<dbReference type="EMBL" id="MNCJ02000324">
    <property type="protein sequence ID" value="KAF5793291.1"/>
    <property type="molecule type" value="Genomic_DNA"/>
</dbReference>